<dbReference type="RefSeq" id="WP_116572053.1">
    <property type="nucleotide sequence ID" value="NZ_QDGZ01000004.1"/>
</dbReference>
<evidence type="ECO:0000256" key="1">
    <source>
        <dbReference type="ARBA" id="ARBA00022729"/>
    </source>
</evidence>
<feature type="domain" description="Solute-binding protein family 3/N-terminal" evidence="2">
    <location>
        <begin position="12"/>
        <end position="226"/>
    </location>
</feature>
<dbReference type="Gene3D" id="3.40.190.10">
    <property type="entry name" value="Periplasmic binding protein-like II"/>
    <property type="match status" value="2"/>
</dbReference>
<evidence type="ECO:0000313" key="4">
    <source>
        <dbReference type="Proteomes" id="UP000246018"/>
    </source>
</evidence>
<dbReference type="PANTHER" id="PTHR35936:SF17">
    <property type="entry name" value="ARGININE-BINDING EXTRACELLULAR PROTEIN ARTP"/>
    <property type="match status" value="1"/>
</dbReference>
<dbReference type="AlphaFoldDB" id="A0A2T8FAB1"/>
<comment type="caution">
    <text evidence="3">The sequence shown here is derived from an EMBL/GenBank/DDBJ whole genome shotgun (WGS) entry which is preliminary data.</text>
</comment>
<keyword evidence="1" id="KW-0732">Signal</keyword>
<proteinExistence type="predicted"/>
<dbReference type="InterPro" id="IPR001638">
    <property type="entry name" value="Solute-binding_3/MltF_N"/>
</dbReference>
<reference evidence="3 4" key="1">
    <citation type="submission" date="2018-04" db="EMBL/GenBank/DDBJ databases">
        <title>Genome of Nocardioides gansuensis WSJ-1.</title>
        <authorList>
            <person name="Wu S."/>
            <person name="Wang G."/>
        </authorList>
    </citation>
    <scope>NUCLEOTIDE SEQUENCE [LARGE SCALE GENOMIC DNA]</scope>
    <source>
        <strain evidence="3 4">WSJ-1</strain>
    </source>
</reference>
<dbReference type="EMBL" id="QDGZ01000004">
    <property type="protein sequence ID" value="PVG82620.1"/>
    <property type="molecule type" value="Genomic_DNA"/>
</dbReference>
<dbReference type="Pfam" id="PF00497">
    <property type="entry name" value="SBP_bac_3"/>
    <property type="match status" value="1"/>
</dbReference>
<organism evidence="3 4">
    <name type="scientific">Nocardioides gansuensis</name>
    <dbReference type="NCBI Taxonomy" id="2138300"/>
    <lineage>
        <taxon>Bacteria</taxon>
        <taxon>Bacillati</taxon>
        <taxon>Actinomycetota</taxon>
        <taxon>Actinomycetes</taxon>
        <taxon>Propionibacteriales</taxon>
        <taxon>Nocardioidaceae</taxon>
        <taxon>Nocardioides</taxon>
    </lineage>
</organism>
<name>A0A2T8FAB1_9ACTN</name>
<gene>
    <name evidence="3" type="ORF">DDE18_09595</name>
</gene>
<dbReference type="OrthoDB" id="571173at2"/>
<evidence type="ECO:0000259" key="2">
    <source>
        <dbReference type="SMART" id="SM00062"/>
    </source>
</evidence>
<sequence>MSLAADLAPTGVLRASINLGNPVLAQGTPEAPSGVTVDLSRELASRLGVDVALMCFDAARKSFDALAQGRADLCFLAIDPARETEVAFSTPYVVIEGVYVVPAGSPITSAHEVDRPGVRVGVKHGSAYDLFLTRSLGHASVVRGEDGIDALREGGLEAGAGIRQPMTRAVSSDPGLRLLEPAFMQIRQAVGVPVSRSAESVAWVRRVVDELVESGWVADSLARYGAF</sequence>
<dbReference type="PANTHER" id="PTHR35936">
    <property type="entry name" value="MEMBRANE-BOUND LYTIC MUREIN TRANSGLYCOSYLASE F"/>
    <property type="match status" value="1"/>
</dbReference>
<dbReference type="SUPFAM" id="SSF53850">
    <property type="entry name" value="Periplasmic binding protein-like II"/>
    <property type="match status" value="1"/>
</dbReference>
<protein>
    <submittedName>
        <fullName evidence="3">ABC transporter substrate-binding protein</fullName>
    </submittedName>
</protein>
<dbReference type="Proteomes" id="UP000246018">
    <property type="component" value="Unassembled WGS sequence"/>
</dbReference>
<accession>A0A2T8FAB1</accession>
<dbReference type="SMART" id="SM00062">
    <property type="entry name" value="PBPb"/>
    <property type="match status" value="1"/>
</dbReference>
<evidence type="ECO:0000313" key="3">
    <source>
        <dbReference type="EMBL" id="PVG82620.1"/>
    </source>
</evidence>
<keyword evidence="4" id="KW-1185">Reference proteome</keyword>